<evidence type="ECO:0000313" key="5">
    <source>
        <dbReference type="EMBL" id="KAA5544349.1"/>
    </source>
</evidence>
<name>A0A5M6DDZ1_9BACT</name>
<comment type="caution">
    <text evidence="5">The sequence shown here is derived from an EMBL/GenBank/DDBJ whole genome shotgun (WGS) entry which is preliminary data.</text>
</comment>
<dbReference type="Gene3D" id="2.40.50.100">
    <property type="match status" value="1"/>
</dbReference>
<proteinExistence type="predicted"/>
<feature type="coiled-coil region" evidence="1">
    <location>
        <begin position="120"/>
        <end position="178"/>
    </location>
</feature>
<reference evidence="5 6" key="1">
    <citation type="submission" date="2019-08" db="EMBL/GenBank/DDBJ databases">
        <authorList>
            <person name="Dhanesh K."/>
            <person name="Kumar G."/>
            <person name="Sasikala C."/>
            <person name="Venkata Ramana C."/>
        </authorList>
    </citation>
    <scope>NUCLEOTIDE SEQUENCE [LARGE SCALE GENOMIC DNA]</scope>
    <source>
        <strain evidence="5 6">JC645</strain>
    </source>
</reference>
<dbReference type="EMBL" id="VWOX01000004">
    <property type="protein sequence ID" value="KAA5544349.1"/>
    <property type="molecule type" value="Genomic_DNA"/>
</dbReference>
<dbReference type="InterPro" id="IPR058624">
    <property type="entry name" value="MdtA-like_HH"/>
</dbReference>
<dbReference type="PANTHER" id="PTHR30386">
    <property type="entry name" value="MEMBRANE FUSION SUBUNIT OF EMRAB-TOLC MULTIDRUG EFFLUX PUMP"/>
    <property type="match status" value="1"/>
</dbReference>
<dbReference type="PANTHER" id="PTHR30386:SF18">
    <property type="entry name" value="INNER MEMBRANE PROTEIN YIAV-RELATED"/>
    <property type="match status" value="1"/>
</dbReference>
<dbReference type="InterPro" id="IPR050739">
    <property type="entry name" value="MFP"/>
</dbReference>
<feature type="domain" description="Multidrug resistance protein MdtA-like alpha-helical hairpin" evidence="3">
    <location>
        <begin position="130"/>
        <end position="191"/>
    </location>
</feature>
<dbReference type="SUPFAM" id="SSF111369">
    <property type="entry name" value="HlyD-like secretion proteins"/>
    <property type="match status" value="2"/>
</dbReference>
<dbReference type="Gene3D" id="2.40.30.170">
    <property type="match status" value="1"/>
</dbReference>
<sequence length="375" mass="40729">MMWVLAGTYCLAIWLVFAKWKLLRLSLPVAIAAASVGPSLLLAFLFCAQYYHPYTQNVRVFQKVVPIVPQMKQAGRVTKLVVEPNTPVLKGDVLFEVDKVPFQLAVDRLEAVLAEDTQSVTVAETEVELAEASVKRAEADLTYWNGVLDRNRKLIESNAISKQELEQTTDRVQQANSAFDQAKGGVTQAMLSVKAAKSRVAQTEASLASAKFDLEQTTVTAPSDGFVANLQLQPGSLVGGSGASAVMSFVQERSDRDRGVVSALIEQKNYLLVKPNQYAEVVLDGYPGRVFTGRVLTMIDMSGAGQLTAEGNLPEDFGSAPPARFAVRIKLDHANDLRLPGGTSGIAAIYTDNVPIAGLPVMVVLRMQSWLKYLL</sequence>
<protein>
    <submittedName>
        <fullName evidence="5">HlyD family secretion protein</fullName>
    </submittedName>
</protein>
<gene>
    <name evidence="5" type="ORF">FYK55_08340</name>
</gene>
<dbReference type="RefSeq" id="WP_150075956.1">
    <property type="nucleotide sequence ID" value="NZ_VWOX01000004.1"/>
</dbReference>
<evidence type="ECO:0000259" key="3">
    <source>
        <dbReference type="Pfam" id="PF25876"/>
    </source>
</evidence>
<accession>A0A5M6DDZ1</accession>
<evidence type="ECO:0000256" key="1">
    <source>
        <dbReference type="SAM" id="Coils"/>
    </source>
</evidence>
<keyword evidence="2" id="KW-1133">Transmembrane helix</keyword>
<evidence type="ECO:0000259" key="4">
    <source>
        <dbReference type="Pfam" id="PF25917"/>
    </source>
</evidence>
<keyword evidence="1" id="KW-0175">Coiled coil</keyword>
<dbReference type="Pfam" id="PF25917">
    <property type="entry name" value="BSH_RND"/>
    <property type="match status" value="1"/>
</dbReference>
<dbReference type="AlphaFoldDB" id="A0A5M6DDZ1"/>
<keyword evidence="2" id="KW-0812">Transmembrane</keyword>
<keyword evidence="2" id="KW-0472">Membrane</keyword>
<dbReference type="Proteomes" id="UP000324479">
    <property type="component" value="Unassembled WGS sequence"/>
</dbReference>
<organism evidence="5 6">
    <name type="scientific">Roseiconus nitratireducens</name>
    <dbReference type="NCBI Taxonomy" id="2605748"/>
    <lineage>
        <taxon>Bacteria</taxon>
        <taxon>Pseudomonadati</taxon>
        <taxon>Planctomycetota</taxon>
        <taxon>Planctomycetia</taxon>
        <taxon>Pirellulales</taxon>
        <taxon>Pirellulaceae</taxon>
        <taxon>Roseiconus</taxon>
    </lineage>
</organism>
<keyword evidence="6" id="KW-1185">Reference proteome</keyword>
<evidence type="ECO:0000256" key="2">
    <source>
        <dbReference type="SAM" id="Phobius"/>
    </source>
</evidence>
<evidence type="ECO:0000313" key="6">
    <source>
        <dbReference type="Proteomes" id="UP000324479"/>
    </source>
</evidence>
<feature type="transmembrane region" description="Helical" evidence="2">
    <location>
        <begin position="28"/>
        <end position="51"/>
    </location>
</feature>
<dbReference type="InterPro" id="IPR058625">
    <property type="entry name" value="MdtA-like_BSH"/>
</dbReference>
<dbReference type="Pfam" id="PF25876">
    <property type="entry name" value="HH_MFP_RND"/>
    <property type="match status" value="1"/>
</dbReference>
<feature type="domain" description="Multidrug resistance protein MdtA-like barrel-sandwich hybrid" evidence="4">
    <location>
        <begin position="67"/>
        <end position="240"/>
    </location>
</feature>
<dbReference type="Gene3D" id="1.10.287.470">
    <property type="entry name" value="Helix hairpin bin"/>
    <property type="match status" value="1"/>
</dbReference>